<dbReference type="OrthoDB" id="330810at2"/>
<dbReference type="AlphaFoldDB" id="A0A2V1K9W4"/>
<comment type="caution">
    <text evidence="1">The sequence shown here is derived from an EMBL/GenBank/DDBJ whole genome shotgun (WGS) entry which is preliminary data.</text>
</comment>
<gene>
    <name evidence="1" type="ORF">DD236_09225</name>
</gene>
<name>A0A2V1K9W4_9ACTO</name>
<evidence type="ECO:0000313" key="1">
    <source>
        <dbReference type="EMBL" id="PWF26234.1"/>
    </source>
</evidence>
<accession>A0A2V1K9W4</accession>
<protein>
    <submittedName>
        <fullName evidence="1">Uncharacterized protein</fullName>
    </submittedName>
</protein>
<reference evidence="2" key="1">
    <citation type="submission" date="2018-05" db="EMBL/GenBank/DDBJ databases">
        <authorList>
            <person name="Li Y."/>
        </authorList>
    </citation>
    <scope>NUCLEOTIDE SEQUENCE [LARGE SCALE GENOMIC DNA]</scope>
    <source>
        <strain evidence="2">sk1b4</strain>
    </source>
</reference>
<organism evidence="1 2">
    <name type="scientific">Ancrocorticia populi</name>
    <dbReference type="NCBI Taxonomy" id="2175228"/>
    <lineage>
        <taxon>Bacteria</taxon>
        <taxon>Bacillati</taxon>
        <taxon>Actinomycetota</taxon>
        <taxon>Actinomycetes</taxon>
        <taxon>Actinomycetales</taxon>
        <taxon>Actinomycetaceae</taxon>
        <taxon>Ancrocorticia</taxon>
    </lineage>
</organism>
<evidence type="ECO:0000313" key="2">
    <source>
        <dbReference type="Proteomes" id="UP000245283"/>
    </source>
</evidence>
<dbReference type="EMBL" id="QETB01000004">
    <property type="protein sequence ID" value="PWF26234.1"/>
    <property type="molecule type" value="Genomic_DNA"/>
</dbReference>
<dbReference type="Proteomes" id="UP000245283">
    <property type="component" value="Unassembled WGS sequence"/>
</dbReference>
<proteinExistence type="predicted"/>
<sequence length="107" mass="12241">MKERLLANQHGLPSRVTVTAEYFGLGRKQQKVTYNLDVQLMQLEGMAVSSTPTLGRLARIENELFDPARQAILLIAGDKSNNWQKWYRRNIPLADNLFDEHLKGMEA</sequence>
<keyword evidence="2" id="KW-1185">Reference proteome</keyword>